<evidence type="ECO:0000313" key="2">
    <source>
        <dbReference type="Proteomes" id="UP000249057"/>
    </source>
</evidence>
<name>A0ACD1G9W5_9EURO</name>
<gene>
    <name evidence="1" type="ORF">BO95DRAFT_123342</name>
</gene>
<proteinExistence type="predicted"/>
<organism evidence="1 2">
    <name type="scientific">Aspergillus brunneoviolaceus CBS 621.78</name>
    <dbReference type="NCBI Taxonomy" id="1450534"/>
    <lineage>
        <taxon>Eukaryota</taxon>
        <taxon>Fungi</taxon>
        <taxon>Dikarya</taxon>
        <taxon>Ascomycota</taxon>
        <taxon>Pezizomycotina</taxon>
        <taxon>Eurotiomycetes</taxon>
        <taxon>Eurotiomycetidae</taxon>
        <taxon>Eurotiales</taxon>
        <taxon>Aspergillaceae</taxon>
        <taxon>Aspergillus</taxon>
        <taxon>Aspergillus subgen. Circumdati</taxon>
    </lineage>
</organism>
<keyword evidence="2" id="KW-1185">Reference proteome</keyword>
<sequence length="107" mass="12472">MGRDRSNKQQAQHTSQRPGRKGNQSGAQFKDRKEVRNMTIGDEPRIKINNRNRKKMKDTIKTEERRRKGEGKKIKKKEEWGGGGGWVRQEKGKKRTVVAWTGLETRL</sequence>
<protein>
    <submittedName>
        <fullName evidence="1">Uncharacterized protein</fullName>
    </submittedName>
</protein>
<dbReference type="EMBL" id="KZ825340">
    <property type="protein sequence ID" value="RAH46076.1"/>
    <property type="molecule type" value="Genomic_DNA"/>
</dbReference>
<reference evidence="1" key="1">
    <citation type="submission" date="2018-02" db="EMBL/GenBank/DDBJ databases">
        <title>The genomes of Aspergillus section Nigri reveals drivers in fungal speciation.</title>
        <authorList>
            <consortium name="DOE Joint Genome Institute"/>
            <person name="Vesth T.C."/>
            <person name="Nybo J."/>
            <person name="Theobald S."/>
            <person name="Brandl J."/>
            <person name="Frisvad J.C."/>
            <person name="Nielsen K.F."/>
            <person name="Lyhne E.K."/>
            <person name="Kogle M.E."/>
            <person name="Kuo A."/>
            <person name="Riley R."/>
            <person name="Clum A."/>
            <person name="Nolan M."/>
            <person name="Lipzen A."/>
            <person name="Salamov A."/>
            <person name="Henrissat B."/>
            <person name="Wiebenga A."/>
            <person name="De vries R.P."/>
            <person name="Grigoriev I.V."/>
            <person name="Mortensen U.H."/>
            <person name="Andersen M.R."/>
            <person name="Baker S.E."/>
        </authorList>
    </citation>
    <scope>NUCLEOTIDE SEQUENCE</scope>
    <source>
        <strain evidence="1">CBS 621.78</strain>
    </source>
</reference>
<dbReference type="Proteomes" id="UP000249057">
    <property type="component" value="Unassembled WGS sequence"/>
</dbReference>
<accession>A0ACD1G9W5</accession>
<evidence type="ECO:0000313" key="1">
    <source>
        <dbReference type="EMBL" id="RAH46076.1"/>
    </source>
</evidence>